<gene>
    <name evidence="2" type="ORF">H1R20_g3548</name>
</gene>
<dbReference type="InterPro" id="IPR000210">
    <property type="entry name" value="BTB/POZ_dom"/>
</dbReference>
<evidence type="ECO:0000313" key="3">
    <source>
        <dbReference type="Proteomes" id="UP001140091"/>
    </source>
</evidence>
<comment type="caution">
    <text evidence="2">The sequence shown here is derived from an EMBL/GenBank/DDBJ whole genome shotgun (WGS) entry which is preliminary data.</text>
</comment>
<dbReference type="Pfam" id="PF00651">
    <property type="entry name" value="BTB"/>
    <property type="match status" value="1"/>
</dbReference>
<accession>A0A9W8JCX8</accession>
<dbReference type="Proteomes" id="UP001140091">
    <property type="component" value="Unassembled WGS sequence"/>
</dbReference>
<dbReference type="OrthoDB" id="2593747at2759"/>
<protein>
    <recommendedName>
        <fullName evidence="1">BTB domain-containing protein</fullName>
    </recommendedName>
</protein>
<keyword evidence="3" id="KW-1185">Reference proteome</keyword>
<dbReference type="SUPFAM" id="SSF54695">
    <property type="entry name" value="POZ domain"/>
    <property type="match status" value="1"/>
</dbReference>
<reference evidence="2" key="1">
    <citation type="submission" date="2022-06" db="EMBL/GenBank/DDBJ databases">
        <title>Genome Sequence of Candolleomyces eurysporus.</title>
        <authorList>
            <person name="Buettner E."/>
        </authorList>
    </citation>
    <scope>NUCLEOTIDE SEQUENCE</scope>
    <source>
        <strain evidence="2">VTCC 930004</strain>
    </source>
</reference>
<evidence type="ECO:0000313" key="2">
    <source>
        <dbReference type="EMBL" id="KAJ2933536.1"/>
    </source>
</evidence>
<dbReference type="EMBL" id="JANBPK010000740">
    <property type="protein sequence ID" value="KAJ2933536.1"/>
    <property type="molecule type" value="Genomic_DNA"/>
</dbReference>
<proteinExistence type="predicted"/>
<name>A0A9W8JCX8_9AGAR</name>
<dbReference type="Gene3D" id="3.30.710.10">
    <property type="entry name" value="Potassium Channel Kv1.1, Chain A"/>
    <property type="match status" value="1"/>
</dbReference>
<dbReference type="InterPro" id="IPR011333">
    <property type="entry name" value="SKP1/BTB/POZ_sf"/>
</dbReference>
<feature type="domain" description="BTB" evidence="1">
    <location>
        <begin position="12"/>
        <end position="116"/>
    </location>
</feature>
<dbReference type="AlphaFoldDB" id="A0A9W8JCX8"/>
<sequence>MGSSDNRKKGKFFYDSVVLQVEDTLHRIPRYHLETWSQIFKDMFELPQVENADGSSDECPIILPGCTNDEFESLLTVLFTPGAVPLTLSKDQWISVLKLATMWDMAQFRELAIEKLSSLNLTSIQKVQMGKTHRVASWIIEGYTAFLRDAQPIPLDDLGASLGWETAARILWAAKKLKTERLVVIIRTVSRRDWLDDEDKNSTAQPLLKCSMCSHSVDSIQVDLSALKGPGLDSISATVREVFAEELKMAY</sequence>
<evidence type="ECO:0000259" key="1">
    <source>
        <dbReference type="Pfam" id="PF00651"/>
    </source>
</evidence>
<feature type="non-terminal residue" evidence="2">
    <location>
        <position position="251"/>
    </location>
</feature>
<organism evidence="2 3">
    <name type="scientific">Candolleomyces eurysporus</name>
    <dbReference type="NCBI Taxonomy" id="2828524"/>
    <lineage>
        <taxon>Eukaryota</taxon>
        <taxon>Fungi</taxon>
        <taxon>Dikarya</taxon>
        <taxon>Basidiomycota</taxon>
        <taxon>Agaricomycotina</taxon>
        <taxon>Agaricomycetes</taxon>
        <taxon>Agaricomycetidae</taxon>
        <taxon>Agaricales</taxon>
        <taxon>Agaricineae</taxon>
        <taxon>Psathyrellaceae</taxon>
        <taxon>Candolleomyces</taxon>
    </lineage>
</organism>